<dbReference type="Pfam" id="PF05649">
    <property type="entry name" value="Peptidase_M13_N"/>
    <property type="match status" value="1"/>
</dbReference>
<dbReference type="InterPro" id="IPR000718">
    <property type="entry name" value="Peptidase_M13"/>
</dbReference>
<reference evidence="2 3" key="2">
    <citation type="journal article" date="2016" name="Genome Biol. Evol.">
        <title>Extensive mobilome-driven genome diversification in mouse gut-associated Bacteroides vulgatus mpk.</title>
        <authorList>
            <person name="Lange A."/>
            <person name="Beier S."/>
            <person name="Steimle A."/>
            <person name="Autenrieth I.B."/>
            <person name="Huson D.H."/>
            <person name="Frick J.S."/>
        </authorList>
    </citation>
    <scope>NUCLEOTIDE SEQUENCE [LARGE SCALE GENOMIC DNA]</scope>
    <source>
        <strain evidence="3">mpk</strain>
    </source>
</reference>
<dbReference type="PATRIC" id="fig|821.40.peg.1507"/>
<name>A0A0N7J712_PHOVU</name>
<reference evidence="3" key="1">
    <citation type="submission" date="2015-10" db="EMBL/GenBank/DDBJ databases">
        <title>Extensive mobilome-driven genome diversification in gut-associated Bacteroides vulgatus mpk.</title>
        <authorList>
            <person name="Beier S."/>
            <person name="Lange A."/>
            <person name="Huson D.H."/>
            <person name="Frick J.-S."/>
            <person name="Autenrieth I.B."/>
        </authorList>
    </citation>
    <scope>NUCLEOTIDE SEQUENCE [LARGE SCALE GENOMIC DNA]</scope>
    <source>
        <strain evidence="3">mpk</strain>
    </source>
</reference>
<dbReference type="GO" id="GO:0004222">
    <property type="term" value="F:metalloendopeptidase activity"/>
    <property type="evidence" value="ECO:0007669"/>
    <property type="project" value="UniProtKB-EC"/>
</dbReference>
<dbReference type="Gene3D" id="1.10.1380.10">
    <property type="entry name" value="Neutral endopeptidase , domain2"/>
    <property type="match status" value="1"/>
</dbReference>
<protein>
    <submittedName>
        <fullName evidence="2">Endothelin-converting enzyme 1</fullName>
        <ecNumber evidence="2">3.4.24.71</ecNumber>
    </submittedName>
</protein>
<dbReference type="EMBL" id="CP013020">
    <property type="protein sequence ID" value="ALK83882.1"/>
    <property type="molecule type" value="Genomic_DNA"/>
</dbReference>
<dbReference type="GO" id="GO:0005886">
    <property type="term" value="C:plasma membrane"/>
    <property type="evidence" value="ECO:0007669"/>
    <property type="project" value="TreeGrafter"/>
</dbReference>
<gene>
    <name evidence="2" type="ORF">BvMPK_1273</name>
</gene>
<dbReference type="GO" id="GO:0016485">
    <property type="term" value="P:protein processing"/>
    <property type="evidence" value="ECO:0007669"/>
    <property type="project" value="TreeGrafter"/>
</dbReference>
<dbReference type="SUPFAM" id="SSF55486">
    <property type="entry name" value="Metalloproteases ('zincins'), catalytic domain"/>
    <property type="match status" value="1"/>
</dbReference>
<dbReference type="InterPro" id="IPR042089">
    <property type="entry name" value="Peptidase_M13_dom_2"/>
</dbReference>
<evidence type="ECO:0000259" key="1">
    <source>
        <dbReference type="Pfam" id="PF05649"/>
    </source>
</evidence>
<dbReference type="AlphaFoldDB" id="A0A0N7J712"/>
<dbReference type="PROSITE" id="PS51885">
    <property type="entry name" value="NEPRILYSIN"/>
    <property type="match status" value="1"/>
</dbReference>
<dbReference type="EC" id="3.4.24.71" evidence="2"/>
<evidence type="ECO:0000313" key="3">
    <source>
        <dbReference type="Proteomes" id="UP000061587"/>
    </source>
</evidence>
<evidence type="ECO:0000313" key="2">
    <source>
        <dbReference type="EMBL" id="ALK83882.1"/>
    </source>
</evidence>
<accession>A0A0N7J712</accession>
<feature type="domain" description="Peptidase M13 N-terminal" evidence="1">
    <location>
        <begin position="45"/>
        <end position="392"/>
    </location>
</feature>
<keyword evidence="2" id="KW-0378">Hydrolase</keyword>
<organism evidence="2 3">
    <name type="scientific">Phocaeicola vulgatus</name>
    <name type="common">Bacteroides vulgatus</name>
    <dbReference type="NCBI Taxonomy" id="821"/>
    <lineage>
        <taxon>Bacteria</taxon>
        <taxon>Pseudomonadati</taxon>
        <taxon>Bacteroidota</taxon>
        <taxon>Bacteroidia</taxon>
        <taxon>Bacteroidales</taxon>
        <taxon>Bacteroidaceae</taxon>
        <taxon>Phocaeicola</taxon>
    </lineage>
</organism>
<sequence length="411" mass="45577">MKAKHYLPMAVLALAVAAGCDSKKEAVMTSGIDLTNLDTTAVQGADFYQYACGGWMKKHPLTNEYSRFGSFDMLAENNREQLKGLIVEIAAGQNAQGTIGQKIGDIYKLAMDSVKLNADGVTPIQADLEKIASVKDKSEIVPLMAELAHSGVFPYFSFYVGADIMDSKSNLFQLYQGGISLGEKEYYLDNDDVTVNIRNKYKEHIVKMFQLAGFDEAAAKKKMEAVMDIETRIAKASFSAVEQRNPAANYHKMSLDELKKEIPGIDWDAFLNGIGVKGVTELSVSQVDPIKEVEKIINSLPVENQIAYMQWSLIDRAAGYLSDDLVAQNFDFYGKTLSGKQTNQPRWKRAVSTVNGVLGEAVGQMYVEKYFPAAAKERMVQLVKNLQTALENVFGIWNGWVTAQRLKLLRS</sequence>
<dbReference type="CDD" id="cd08662">
    <property type="entry name" value="M13"/>
    <property type="match status" value="1"/>
</dbReference>
<proteinExistence type="predicted"/>
<dbReference type="InterPro" id="IPR008753">
    <property type="entry name" value="Peptidase_M13_N"/>
</dbReference>
<dbReference type="PANTHER" id="PTHR11733">
    <property type="entry name" value="ZINC METALLOPROTEASE FAMILY M13 NEPRILYSIN-RELATED"/>
    <property type="match status" value="1"/>
</dbReference>
<dbReference type="Proteomes" id="UP000061587">
    <property type="component" value="Chromosome"/>
</dbReference>
<dbReference type="PROSITE" id="PS51257">
    <property type="entry name" value="PROKAR_LIPOPROTEIN"/>
    <property type="match status" value="1"/>
</dbReference>
<dbReference type="PANTHER" id="PTHR11733:SF167">
    <property type="entry name" value="FI17812P1-RELATED"/>
    <property type="match status" value="1"/>
</dbReference>